<keyword evidence="6" id="KW-0732">Signal</keyword>
<dbReference type="InterPro" id="IPR048327">
    <property type="entry name" value="Dyp_perox_N"/>
</dbReference>
<evidence type="ECO:0000256" key="7">
    <source>
        <dbReference type="ARBA" id="ARBA00023002"/>
    </source>
</evidence>
<protein>
    <recommendedName>
        <fullName evidence="10">Deferrochelatase</fullName>
        <ecNumber evidence="12">4.98.1.1</ecNumber>
    </recommendedName>
    <alternativeName>
        <fullName evidence="11">Peroxidase EfeB</fullName>
    </alternativeName>
</protein>
<evidence type="ECO:0000259" key="15">
    <source>
        <dbReference type="Pfam" id="PF20628"/>
    </source>
</evidence>
<evidence type="ECO:0000256" key="9">
    <source>
        <dbReference type="ARBA" id="ARBA00023239"/>
    </source>
</evidence>
<dbReference type="PANTHER" id="PTHR30521:SF4">
    <property type="entry name" value="DEFERROCHELATASE"/>
    <property type="match status" value="1"/>
</dbReference>
<keyword evidence="8" id="KW-0408">Iron</keyword>
<gene>
    <name evidence="16" type="ORF">UFOPK3204_01583</name>
</gene>
<evidence type="ECO:0000256" key="8">
    <source>
        <dbReference type="ARBA" id="ARBA00023004"/>
    </source>
</evidence>
<dbReference type="AlphaFoldDB" id="A0A6J7AP78"/>
<dbReference type="GO" id="GO:0004325">
    <property type="term" value="F:ferrochelatase activity"/>
    <property type="evidence" value="ECO:0007669"/>
    <property type="project" value="UniProtKB-EC"/>
</dbReference>
<dbReference type="SUPFAM" id="SSF54909">
    <property type="entry name" value="Dimeric alpha+beta barrel"/>
    <property type="match status" value="1"/>
</dbReference>
<name>A0A6J7AP78_9ZZZZ</name>
<evidence type="ECO:0000256" key="12">
    <source>
        <dbReference type="ARBA" id="ARBA00034332"/>
    </source>
</evidence>
<evidence type="ECO:0000256" key="10">
    <source>
        <dbReference type="ARBA" id="ARBA00033771"/>
    </source>
</evidence>
<dbReference type="EC" id="4.98.1.1" evidence="12"/>
<dbReference type="InterPro" id="IPR006311">
    <property type="entry name" value="TAT_signal"/>
</dbReference>
<comment type="subcellular location">
    <subcellularLocation>
        <location evidence="2">Cell envelope</location>
    </subcellularLocation>
</comment>
<feature type="domain" description="Dyp-type peroxidase C-terminal" evidence="15">
    <location>
        <begin position="244"/>
        <end position="427"/>
    </location>
</feature>
<keyword evidence="4" id="KW-0349">Heme</keyword>
<dbReference type="Pfam" id="PF20628">
    <property type="entry name" value="Dyp_perox_C"/>
    <property type="match status" value="1"/>
</dbReference>
<dbReference type="GO" id="GO:0046872">
    <property type="term" value="F:metal ion binding"/>
    <property type="evidence" value="ECO:0007669"/>
    <property type="project" value="UniProtKB-KW"/>
</dbReference>
<sequence>MPKTSKITSATNMSRRALLGAAGLGAAGLGAASLSAVSVVGATSALAADHHHGRPMPPAPTRPEVAFYGRSQAGIANPPPAHLQFAAIDTTVTSRPALIGLMKDLTQGAARLTSALPVGKTGAVNGPADVAPEDTGEALDLPSAGLTITFGFGPELFTSQSKGDRFGLANMQPAGLQQFPIFKGDELVAGRIGGDICIQACADDAQVAMHAVRNLMRIAGTRAKVRWTQAGFNRAASLSNVTTTPRNLFGFRDGTNNLNTNDRAAMDEFVWAKFSDGAAWMDGGSYLAVRQIRMLIVDWDDSVLEEQEDVLGRTKSGGAPLSGGTEFTTPDFSKLAAGGKPAIAPDSHLALAHPQNNGGVRILRRAFNYANSDDASGAADVGLFFMSYQRDLSRQFVALQRQLSESDLLNEYIRHTASAAFAVPPGTSPGGYIGETLLA</sequence>
<evidence type="ECO:0000256" key="4">
    <source>
        <dbReference type="ARBA" id="ARBA00022617"/>
    </source>
</evidence>
<dbReference type="EMBL" id="CAFABK010000103">
    <property type="protein sequence ID" value="CAB4834762.1"/>
    <property type="molecule type" value="Genomic_DNA"/>
</dbReference>
<keyword evidence="7" id="KW-0560">Oxidoreductase</keyword>
<dbReference type="GO" id="GO:0004601">
    <property type="term" value="F:peroxidase activity"/>
    <property type="evidence" value="ECO:0007669"/>
    <property type="project" value="UniProtKB-KW"/>
</dbReference>
<comment type="cofactor">
    <cofactor evidence="1">
        <name>heme b</name>
        <dbReference type="ChEBI" id="CHEBI:60344"/>
    </cofactor>
</comment>
<evidence type="ECO:0000256" key="5">
    <source>
        <dbReference type="ARBA" id="ARBA00022723"/>
    </source>
</evidence>
<evidence type="ECO:0000259" key="14">
    <source>
        <dbReference type="Pfam" id="PF04261"/>
    </source>
</evidence>
<keyword evidence="9" id="KW-0456">Lyase</keyword>
<dbReference type="NCBIfam" id="TIGR01413">
    <property type="entry name" value="Dyp_perox_fam"/>
    <property type="match status" value="1"/>
</dbReference>
<evidence type="ECO:0000256" key="13">
    <source>
        <dbReference type="ARBA" id="ARBA00048856"/>
    </source>
</evidence>
<evidence type="ECO:0000313" key="16">
    <source>
        <dbReference type="EMBL" id="CAB4834762.1"/>
    </source>
</evidence>
<keyword evidence="5" id="KW-0479">Metal-binding</keyword>
<dbReference type="InterPro" id="IPR011008">
    <property type="entry name" value="Dimeric_a/b-barrel"/>
</dbReference>
<organism evidence="16">
    <name type="scientific">freshwater metagenome</name>
    <dbReference type="NCBI Taxonomy" id="449393"/>
    <lineage>
        <taxon>unclassified sequences</taxon>
        <taxon>metagenomes</taxon>
        <taxon>ecological metagenomes</taxon>
    </lineage>
</organism>
<dbReference type="InterPro" id="IPR006313">
    <property type="entry name" value="EfeB/EfeN"/>
</dbReference>
<dbReference type="PANTHER" id="PTHR30521">
    <property type="entry name" value="DEFERROCHELATASE/PEROXIDASE"/>
    <property type="match status" value="1"/>
</dbReference>
<dbReference type="PROSITE" id="PS51318">
    <property type="entry name" value="TAT"/>
    <property type="match status" value="1"/>
</dbReference>
<dbReference type="NCBIfam" id="TIGR01412">
    <property type="entry name" value="tat_substr_1"/>
    <property type="match status" value="1"/>
</dbReference>
<evidence type="ECO:0000256" key="6">
    <source>
        <dbReference type="ARBA" id="ARBA00022729"/>
    </source>
</evidence>
<feature type="domain" description="Dyp-type peroxidase N-terminal" evidence="14">
    <location>
        <begin position="72"/>
        <end position="233"/>
    </location>
</feature>
<dbReference type="Pfam" id="PF04261">
    <property type="entry name" value="Dyp_perox_N"/>
    <property type="match status" value="1"/>
</dbReference>
<dbReference type="GO" id="GO:0005829">
    <property type="term" value="C:cytosol"/>
    <property type="evidence" value="ECO:0007669"/>
    <property type="project" value="TreeGrafter"/>
</dbReference>
<dbReference type="PROSITE" id="PS51404">
    <property type="entry name" value="DYP_PEROXIDASE"/>
    <property type="match status" value="1"/>
</dbReference>
<evidence type="ECO:0000256" key="2">
    <source>
        <dbReference type="ARBA" id="ARBA00004196"/>
    </source>
</evidence>
<evidence type="ECO:0000256" key="11">
    <source>
        <dbReference type="ARBA" id="ARBA00033775"/>
    </source>
</evidence>
<dbReference type="GO" id="GO:0030313">
    <property type="term" value="C:cell envelope"/>
    <property type="evidence" value="ECO:0007669"/>
    <property type="project" value="UniProtKB-SubCell"/>
</dbReference>
<reference evidence="16" key="1">
    <citation type="submission" date="2020-05" db="EMBL/GenBank/DDBJ databases">
        <authorList>
            <person name="Chiriac C."/>
            <person name="Salcher M."/>
            <person name="Ghai R."/>
            <person name="Kavagutti S V."/>
        </authorList>
    </citation>
    <scope>NUCLEOTIDE SEQUENCE</scope>
</reference>
<dbReference type="InterPro" id="IPR048328">
    <property type="entry name" value="Dyp_perox_C"/>
</dbReference>
<keyword evidence="3" id="KW-0575">Peroxidase</keyword>
<dbReference type="InterPro" id="IPR006314">
    <property type="entry name" value="Dyp_peroxidase"/>
</dbReference>
<evidence type="ECO:0000256" key="3">
    <source>
        <dbReference type="ARBA" id="ARBA00022559"/>
    </source>
</evidence>
<dbReference type="GO" id="GO:0020037">
    <property type="term" value="F:heme binding"/>
    <property type="evidence" value="ECO:0007669"/>
    <property type="project" value="InterPro"/>
</dbReference>
<comment type="catalytic activity">
    <reaction evidence="13">
        <text>heme b + 2 H(+) = protoporphyrin IX + Fe(2+)</text>
        <dbReference type="Rhea" id="RHEA:22584"/>
        <dbReference type="ChEBI" id="CHEBI:15378"/>
        <dbReference type="ChEBI" id="CHEBI:29033"/>
        <dbReference type="ChEBI" id="CHEBI:57306"/>
        <dbReference type="ChEBI" id="CHEBI:60344"/>
        <dbReference type="EC" id="4.98.1.1"/>
    </reaction>
    <physiologicalReaction direction="left-to-right" evidence="13">
        <dbReference type="Rhea" id="RHEA:22585"/>
    </physiologicalReaction>
</comment>
<evidence type="ECO:0000256" key="1">
    <source>
        <dbReference type="ARBA" id="ARBA00001970"/>
    </source>
</evidence>
<dbReference type="GO" id="GO:0033212">
    <property type="term" value="P:iron import into cell"/>
    <property type="evidence" value="ECO:0007669"/>
    <property type="project" value="InterPro"/>
</dbReference>
<proteinExistence type="predicted"/>
<accession>A0A6J7AP78</accession>